<dbReference type="PANTHER" id="PTHR33067">
    <property type="entry name" value="RNA-DIRECTED DNA POLYMERASE-RELATED"/>
    <property type="match status" value="1"/>
</dbReference>
<feature type="compositionally biased region" description="Polar residues" evidence="1">
    <location>
        <begin position="377"/>
        <end position="389"/>
    </location>
</feature>
<evidence type="ECO:0000313" key="3">
    <source>
        <dbReference type="Proteomes" id="UP000515124"/>
    </source>
</evidence>
<feature type="region of interest" description="Disordered" evidence="1">
    <location>
        <begin position="752"/>
        <end position="778"/>
    </location>
</feature>
<protein>
    <submittedName>
        <fullName evidence="4">Uncharacterized protein LOC110762218</fullName>
    </submittedName>
</protein>
<dbReference type="Gene3D" id="2.40.70.10">
    <property type="entry name" value="Acid Proteases"/>
    <property type="match status" value="1"/>
</dbReference>
<feature type="region of interest" description="Disordered" evidence="1">
    <location>
        <begin position="377"/>
        <end position="418"/>
    </location>
</feature>
<evidence type="ECO:0000256" key="1">
    <source>
        <dbReference type="SAM" id="MobiDB-lite"/>
    </source>
</evidence>
<dbReference type="Pfam" id="PF03732">
    <property type="entry name" value="Retrotrans_gag"/>
    <property type="match status" value="1"/>
</dbReference>
<organism evidence="3 4">
    <name type="scientific">Prunus avium</name>
    <name type="common">Cherry</name>
    <name type="synonym">Cerasus avium</name>
    <dbReference type="NCBI Taxonomy" id="42229"/>
    <lineage>
        <taxon>Eukaryota</taxon>
        <taxon>Viridiplantae</taxon>
        <taxon>Streptophyta</taxon>
        <taxon>Embryophyta</taxon>
        <taxon>Tracheophyta</taxon>
        <taxon>Spermatophyta</taxon>
        <taxon>Magnoliopsida</taxon>
        <taxon>eudicotyledons</taxon>
        <taxon>Gunneridae</taxon>
        <taxon>Pentapetalae</taxon>
        <taxon>rosids</taxon>
        <taxon>fabids</taxon>
        <taxon>Rosales</taxon>
        <taxon>Rosaceae</taxon>
        <taxon>Amygdaloideae</taxon>
        <taxon>Amygdaleae</taxon>
        <taxon>Prunus</taxon>
    </lineage>
</organism>
<dbReference type="InterPro" id="IPR005162">
    <property type="entry name" value="Retrotrans_gag_dom"/>
</dbReference>
<name>A0A6P5T1B5_PRUAV</name>
<dbReference type="GeneID" id="110762218"/>
<dbReference type="InterPro" id="IPR021109">
    <property type="entry name" value="Peptidase_aspartic_dom_sf"/>
</dbReference>
<feature type="compositionally biased region" description="Acidic residues" evidence="1">
    <location>
        <begin position="752"/>
        <end position="761"/>
    </location>
</feature>
<feature type="compositionally biased region" description="Low complexity" evidence="1">
    <location>
        <begin position="397"/>
        <end position="414"/>
    </location>
</feature>
<dbReference type="Proteomes" id="UP000515124">
    <property type="component" value="Unplaced"/>
</dbReference>
<dbReference type="RefSeq" id="XP_021820522.1">
    <property type="nucleotide sequence ID" value="XM_021964830.1"/>
</dbReference>
<evidence type="ECO:0000259" key="2">
    <source>
        <dbReference type="Pfam" id="PF03732"/>
    </source>
</evidence>
<feature type="domain" description="Retrotransposon gag" evidence="2">
    <location>
        <begin position="169"/>
        <end position="261"/>
    </location>
</feature>
<dbReference type="PANTHER" id="PTHR33067:SF9">
    <property type="entry name" value="RNA-DIRECTED DNA POLYMERASE"/>
    <property type="match status" value="1"/>
</dbReference>
<sequence length="778" mass="87448">MWSKPLLEQVVSAVKKHSQSGTIRIQPIRGIQQPSLAEFEQRLVEAREAAIESILNPSKAETSNSASSEEYSLFNIFNSDQEEEEEKMAANDQRALEDLAQPIIPNSPSCILLSIEARNYELKSSHFQMLPSFYGLPNEDPLAHIKEFYTVVCTLPLKDVSEANMRMRVFPCTLKDRAKTWLMSLTPGSLTTWDAVAKKFLEKFFSAQKTATLRSKIFNFSQHDGEPFNECWERFKGILMQCPHHGLPLYLQMQIFYDGLTETCQSTVNNAAGGALKKKNAQESYDIFEMLGSNAQHKDTRGKAGIYEISPNNELASQVAGLQRKLDAVLNMVPKAPQVEVCAICNSQGHSTHMCSASNAYPEFVQEQAHMMNSYNQRPRNDPFSNTYNPGWRNHPNFSWSNNQNQNQASSSFQPKPSSLEDTVKMMAQNTLQFQQTTNGALQQHSAALTKMEIQLGQIADTLNQRELGKFPSQPNVNPKHHEQAKAISVLRSGKVIDNKVGNEVTNHDVVNAGDEHKEETTPKETIPIGTSTISPILHKAETPYVPPIPFPGRLAKSKQDKSFNEIYDILSKVNVNLPLLDVIRNMPTYAKFFKELNSHKRRYSPHEKVLVSENVSAVLQRKLPPKLKDPGSFTIGITIGDKRAEKAMLDLGASINLMPYSVYLQLGLGKLKSTTLSLQLADRSVKYPRGIVEDILVQVDKLILPADFVVLDMEDAPSLWMNNECITVISNDDEKEPMEEYEIEVILVESSDDESTEEINGEVVQAEPRDVQRNKDY</sequence>
<keyword evidence="3" id="KW-1185">Reference proteome</keyword>
<proteinExistence type="predicted"/>
<accession>A0A6P5T1B5</accession>
<dbReference type="KEGG" id="pavi:110762218"/>
<evidence type="ECO:0000313" key="4">
    <source>
        <dbReference type="RefSeq" id="XP_021820522.1"/>
    </source>
</evidence>
<dbReference type="AlphaFoldDB" id="A0A6P5T1B5"/>
<reference evidence="4" key="1">
    <citation type="submission" date="2025-08" db="UniProtKB">
        <authorList>
            <consortium name="RefSeq"/>
        </authorList>
    </citation>
    <scope>IDENTIFICATION</scope>
</reference>
<feature type="compositionally biased region" description="Basic and acidic residues" evidence="1">
    <location>
        <begin position="768"/>
        <end position="778"/>
    </location>
</feature>
<dbReference type="CDD" id="cd00303">
    <property type="entry name" value="retropepsin_like"/>
    <property type="match status" value="1"/>
</dbReference>
<gene>
    <name evidence="4" type="primary">LOC110762218</name>
</gene>